<organism evidence="1 2">
    <name type="scientific">Nelumbo nucifera</name>
    <name type="common">Sacred lotus</name>
    <dbReference type="NCBI Taxonomy" id="4432"/>
    <lineage>
        <taxon>Eukaryota</taxon>
        <taxon>Viridiplantae</taxon>
        <taxon>Streptophyta</taxon>
        <taxon>Embryophyta</taxon>
        <taxon>Tracheophyta</taxon>
        <taxon>Spermatophyta</taxon>
        <taxon>Magnoliopsida</taxon>
        <taxon>Proteales</taxon>
        <taxon>Nelumbonaceae</taxon>
        <taxon>Nelumbo</taxon>
    </lineage>
</organism>
<gene>
    <name evidence="1" type="ORF">HUJ06_027311</name>
</gene>
<sequence length="56" mass="6661">MDMWETVEETRACFIRRSSNTRENKWKRKMPKKKKNSCLPHSCHPYASCVGLESPF</sequence>
<dbReference type="AlphaFoldDB" id="A0A822Y1I5"/>
<dbReference type="Proteomes" id="UP000607653">
    <property type="component" value="Unassembled WGS sequence"/>
</dbReference>
<proteinExistence type="predicted"/>
<dbReference type="EMBL" id="DUZY01000002">
    <property type="protein sequence ID" value="DAD25843.1"/>
    <property type="molecule type" value="Genomic_DNA"/>
</dbReference>
<name>A0A822Y1I5_NELNU</name>
<evidence type="ECO:0000313" key="1">
    <source>
        <dbReference type="EMBL" id="DAD25843.1"/>
    </source>
</evidence>
<evidence type="ECO:0000313" key="2">
    <source>
        <dbReference type="Proteomes" id="UP000607653"/>
    </source>
</evidence>
<accession>A0A822Y1I5</accession>
<protein>
    <submittedName>
        <fullName evidence="1">Uncharacterized protein</fullName>
    </submittedName>
</protein>
<comment type="caution">
    <text evidence="1">The sequence shown here is derived from an EMBL/GenBank/DDBJ whole genome shotgun (WGS) entry which is preliminary data.</text>
</comment>
<keyword evidence="2" id="KW-1185">Reference proteome</keyword>
<reference evidence="1 2" key="1">
    <citation type="journal article" date="2020" name="Mol. Biol. Evol.">
        <title>Distinct Expression and Methylation Patterns for Genes with Different Fates following a Single Whole-Genome Duplication in Flowering Plants.</title>
        <authorList>
            <person name="Shi T."/>
            <person name="Rahmani R.S."/>
            <person name="Gugger P.F."/>
            <person name="Wang M."/>
            <person name="Li H."/>
            <person name="Zhang Y."/>
            <person name="Li Z."/>
            <person name="Wang Q."/>
            <person name="Van de Peer Y."/>
            <person name="Marchal K."/>
            <person name="Chen J."/>
        </authorList>
    </citation>
    <scope>NUCLEOTIDE SEQUENCE [LARGE SCALE GENOMIC DNA]</scope>
    <source>
        <tissue evidence="1">Leaf</tissue>
    </source>
</reference>